<gene>
    <name evidence="1" type="ORF">DR864_06990</name>
</gene>
<name>A0A344TFS1_9BACT</name>
<dbReference type="Proteomes" id="UP000251993">
    <property type="component" value="Chromosome"/>
</dbReference>
<proteinExistence type="predicted"/>
<dbReference type="OrthoDB" id="9799818at2"/>
<dbReference type="RefSeq" id="WP_114066277.1">
    <property type="nucleotide sequence ID" value="NZ_CP030850.1"/>
</dbReference>
<dbReference type="Pfam" id="PF00106">
    <property type="entry name" value="adh_short"/>
    <property type="match status" value="1"/>
</dbReference>
<dbReference type="PANTHER" id="PTHR43431">
    <property type="entry name" value="OXIDOREDUCTASE, SHORT CHAIN DEHYDROGENASE/REDUCTASE FAMILY (AFU_ORTHOLOGUE AFUA_5G14000)"/>
    <property type="match status" value="1"/>
</dbReference>
<dbReference type="InterPro" id="IPR002347">
    <property type="entry name" value="SDR_fam"/>
</dbReference>
<protein>
    <submittedName>
        <fullName evidence="1">Short-chain dehydrogenase</fullName>
    </submittedName>
</protein>
<dbReference type="PANTHER" id="PTHR43431:SF1">
    <property type="entry name" value="OS08G0476300 PROTEIN"/>
    <property type="match status" value="1"/>
</dbReference>
<reference evidence="1 2" key="1">
    <citation type="submission" date="2018-07" db="EMBL/GenBank/DDBJ databases">
        <title>Genome sequencing of Runella.</title>
        <authorList>
            <person name="Baek M.-G."/>
            <person name="Yi H."/>
        </authorList>
    </citation>
    <scope>NUCLEOTIDE SEQUENCE [LARGE SCALE GENOMIC DNA]</scope>
    <source>
        <strain evidence="1 2">HYN0085</strain>
    </source>
</reference>
<dbReference type="EMBL" id="CP030850">
    <property type="protein sequence ID" value="AXE17492.1"/>
    <property type="molecule type" value="Genomic_DNA"/>
</dbReference>
<organism evidence="1 2">
    <name type="scientific">Runella rosea</name>
    <dbReference type="NCBI Taxonomy" id="2259595"/>
    <lineage>
        <taxon>Bacteria</taxon>
        <taxon>Pseudomonadati</taxon>
        <taxon>Bacteroidota</taxon>
        <taxon>Cytophagia</taxon>
        <taxon>Cytophagales</taxon>
        <taxon>Spirosomataceae</taxon>
        <taxon>Runella</taxon>
    </lineage>
</organism>
<keyword evidence="2" id="KW-1185">Reference proteome</keyword>
<dbReference type="SUPFAM" id="SSF51735">
    <property type="entry name" value="NAD(P)-binding Rossmann-fold domains"/>
    <property type="match status" value="1"/>
</dbReference>
<evidence type="ECO:0000313" key="1">
    <source>
        <dbReference type="EMBL" id="AXE17492.1"/>
    </source>
</evidence>
<accession>A0A344TFS1</accession>
<dbReference type="KEGG" id="run:DR864_06990"/>
<sequence length="214" mass="22776">MTKTILIIGMGQGLSLGIAEKFGKEGYKVGMISRNPEKLAGYKNHLQSLGITSAFSAADVADTNQLEKAIIDLKSQLGSISILQYNAVDYRIKPLMEETVEDLTNGFKISVANALAATRFLLADLKENKGSVLLTGGGAAIHPSPAMATISLGKAGIRNLALQLHQALKSDNIFVGTVTVSGAISPSSSTHSPEILAQKFWDLNTDRSKVEIIH</sequence>
<dbReference type="InterPro" id="IPR036291">
    <property type="entry name" value="NAD(P)-bd_dom_sf"/>
</dbReference>
<evidence type="ECO:0000313" key="2">
    <source>
        <dbReference type="Proteomes" id="UP000251993"/>
    </source>
</evidence>
<dbReference type="Gene3D" id="3.40.50.720">
    <property type="entry name" value="NAD(P)-binding Rossmann-like Domain"/>
    <property type="match status" value="1"/>
</dbReference>
<dbReference type="AlphaFoldDB" id="A0A344TFS1"/>